<accession>A0A0F9MLN0</accession>
<comment type="caution">
    <text evidence="1">The sequence shown here is derived from an EMBL/GenBank/DDBJ whole genome shotgun (WGS) entry which is preliminary data.</text>
</comment>
<organism evidence="1">
    <name type="scientific">marine sediment metagenome</name>
    <dbReference type="NCBI Taxonomy" id="412755"/>
    <lineage>
        <taxon>unclassified sequences</taxon>
        <taxon>metagenomes</taxon>
        <taxon>ecological metagenomes</taxon>
    </lineage>
</organism>
<protein>
    <submittedName>
        <fullName evidence="1">Uncharacterized protein</fullName>
    </submittedName>
</protein>
<evidence type="ECO:0000313" key="1">
    <source>
        <dbReference type="EMBL" id="KKN00252.1"/>
    </source>
</evidence>
<dbReference type="AlphaFoldDB" id="A0A0F9MLN0"/>
<dbReference type="EMBL" id="LAZR01005397">
    <property type="protein sequence ID" value="KKN00252.1"/>
    <property type="molecule type" value="Genomic_DNA"/>
</dbReference>
<reference evidence="1" key="1">
    <citation type="journal article" date="2015" name="Nature">
        <title>Complex archaea that bridge the gap between prokaryotes and eukaryotes.</title>
        <authorList>
            <person name="Spang A."/>
            <person name="Saw J.H."/>
            <person name="Jorgensen S.L."/>
            <person name="Zaremba-Niedzwiedzka K."/>
            <person name="Martijn J."/>
            <person name="Lind A.E."/>
            <person name="van Eijk R."/>
            <person name="Schleper C."/>
            <person name="Guy L."/>
            <person name="Ettema T.J."/>
        </authorList>
    </citation>
    <scope>NUCLEOTIDE SEQUENCE</scope>
</reference>
<sequence length="119" mass="13108">MEIALSKEIQAGLEAARTESLRKASRLRVEVDGTYHRVLRFWSTGFSLNAANAPQLRGLVDLYDGSVHLFQCLVIAVDEEDGEMLFEFKRATKVSDKAALDFEKSVDAPAGLITADAFS</sequence>
<gene>
    <name evidence="1" type="ORF">LCGC14_1139670</name>
</gene>
<name>A0A0F9MLN0_9ZZZZ</name>
<proteinExistence type="predicted"/>